<evidence type="ECO:0000313" key="1">
    <source>
        <dbReference type="EMBL" id="KAI3356993.1"/>
    </source>
</evidence>
<keyword evidence="2" id="KW-1185">Reference proteome</keyword>
<name>A0ACB8VR35_9TELE</name>
<comment type="caution">
    <text evidence="1">The sequence shown here is derived from an EMBL/GenBank/DDBJ whole genome shotgun (WGS) entry which is preliminary data.</text>
</comment>
<reference evidence="1" key="1">
    <citation type="submission" date="2022-04" db="EMBL/GenBank/DDBJ databases">
        <title>Jade perch genome.</title>
        <authorList>
            <person name="Chao B."/>
        </authorList>
    </citation>
    <scope>NUCLEOTIDE SEQUENCE</scope>
    <source>
        <strain evidence="1">CB-2022</strain>
    </source>
</reference>
<evidence type="ECO:0000313" key="2">
    <source>
        <dbReference type="Proteomes" id="UP000831701"/>
    </source>
</evidence>
<dbReference type="Proteomes" id="UP000831701">
    <property type="component" value="Chromosome 19"/>
</dbReference>
<dbReference type="EMBL" id="CM041549">
    <property type="protein sequence ID" value="KAI3356993.1"/>
    <property type="molecule type" value="Genomic_DNA"/>
</dbReference>
<accession>A0ACB8VR35</accession>
<protein>
    <submittedName>
        <fullName evidence="1">Uncharacterized protein</fullName>
    </submittedName>
</protein>
<sequence>MSERFQQQRYTDICSVVDTSETSMNYSRRHGKVTTGCQQDAQTLLGPEINKSAANASPSSLSLSLSPVSPPLSLSFSPILTNMAAKSDGAAVSVEDDNTPRSLSEPGNPAARPRCGAAGGKPYTVLDCCWVLCALLVFFSDGATDLWLAADYYLRGDYWWFGLTLVFVVVPSAVVQVLSFRWFVYDYSDLSGGDGAASGSGAAAGAAGDSTFSTKDSDQRGGSAAAGNAANATPVYTSSAPPATAGRVGAPRRCCTVCMWVFQTVLHVLQLGQVWRETSVDDEVVNSDFFCHSYDYIFRIFLVKTFALTLKVSLRFLFALKTFSKTLHRHVSGVFLTFPQCCITLPHHDGWMDGWCTETRPDIYISLIKTGPSARADERKRRQERNTTMKKKKKKNGVKGEEVKGRRVAEREYRERDRFGSVIQSYYNDMNGLAAAAAIRTLFGSFTRLYIHALYLGAQSRWYGDGPRRHFHWRLMFESADITMLRLLEAFLKSAPQLVLQLSIMIHGNAVLPLQGLSASASLVSLAWMIASYQKVLRDSRDDKLPMSYKAVITQMLWHFFTIGARTVAFALFASVFQLYFGIFIVSHWFNEQGLQCKSLSYVDVDVSRIKKVLPKKCVMTFWIIQGETDFCMSKWEEIIYNMVVGIIYIFCWFNVKEGPSRFRMTVYYSVTLAENVALTAAWYTYRGPHTSDSYALVVVCLVACSFALGTFFMLVYYCWLHPDGPVLGSQWGGCVDEGVVGAGGVAGVIDACLTPSQGSQTDMVITSPPRTLPRTKDTGEPVPGERDRDSCLPVFQVRPSPSSSPALLHRTSSSSRAQEGPVIRIDLPRKRYPAWDAHFIDRRLRKTILLLETTSAVSPRIQYRSSMMGSKEVLEYETTV</sequence>
<proteinExistence type="predicted"/>
<gene>
    <name evidence="1" type="ORF">L3Q82_003626</name>
</gene>
<organism evidence="1 2">
    <name type="scientific">Scortum barcoo</name>
    <name type="common">barcoo grunter</name>
    <dbReference type="NCBI Taxonomy" id="214431"/>
    <lineage>
        <taxon>Eukaryota</taxon>
        <taxon>Metazoa</taxon>
        <taxon>Chordata</taxon>
        <taxon>Craniata</taxon>
        <taxon>Vertebrata</taxon>
        <taxon>Euteleostomi</taxon>
        <taxon>Actinopterygii</taxon>
        <taxon>Neopterygii</taxon>
        <taxon>Teleostei</taxon>
        <taxon>Neoteleostei</taxon>
        <taxon>Acanthomorphata</taxon>
        <taxon>Eupercaria</taxon>
        <taxon>Centrarchiformes</taxon>
        <taxon>Terapontoidei</taxon>
        <taxon>Terapontidae</taxon>
        <taxon>Scortum</taxon>
    </lineage>
</organism>